<evidence type="ECO:0000256" key="1">
    <source>
        <dbReference type="ARBA" id="ARBA00022603"/>
    </source>
</evidence>
<dbReference type="InterPro" id="IPR051486">
    <property type="entry name" value="Hcy_S-methyltransferase"/>
</dbReference>
<feature type="binding site" evidence="5">
    <location>
        <position position="291"/>
    </location>
    <ligand>
        <name>Zn(2+)</name>
        <dbReference type="ChEBI" id="CHEBI:29105"/>
    </ligand>
</feature>
<comment type="caution">
    <text evidence="7">The sequence shown here is derived from an EMBL/GenBank/DDBJ whole genome shotgun (WGS) entry which is preliminary data.</text>
</comment>
<dbReference type="GO" id="GO:0008898">
    <property type="term" value="F:S-adenosylmethionine-homocysteine S-methyltransferase activity"/>
    <property type="evidence" value="ECO:0007669"/>
    <property type="project" value="TreeGrafter"/>
</dbReference>
<evidence type="ECO:0000259" key="6">
    <source>
        <dbReference type="PROSITE" id="PS50970"/>
    </source>
</evidence>
<dbReference type="GO" id="GO:0008270">
    <property type="term" value="F:zinc ion binding"/>
    <property type="evidence" value="ECO:0007669"/>
    <property type="project" value="InterPro"/>
</dbReference>
<dbReference type="InterPro" id="IPR003726">
    <property type="entry name" value="HCY_dom"/>
</dbReference>
<gene>
    <name evidence="7" type="primary">mmuM</name>
    <name evidence="7" type="ORF">KILIM_020_00190</name>
</gene>
<dbReference type="NCBIfam" id="NF007020">
    <property type="entry name" value="PRK09485.1"/>
    <property type="match status" value="1"/>
</dbReference>
<evidence type="ECO:0000313" key="7">
    <source>
        <dbReference type="EMBL" id="GAB95451.1"/>
    </source>
</evidence>
<comment type="cofactor">
    <cofactor evidence="5">
        <name>Zn(2+)</name>
        <dbReference type="ChEBI" id="CHEBI:29105"/>
    </cofactor>
</comment>
<keyword evidence="4 5" id="KW-0862">Zinc</keyword>
<keyword evidence="2 5" id="KW-0808">Transferase</keyword>
<name>K6WNR4_9MICO</name>
<evidence type="ECO:0000256" key="3">
    <source>
        <dbReference type="ARBA" id="ARBA00022723"/>
    </source>
</evidence>
<dbReference type="Gene3D" id="3.20.20.330">
    <property type="entry name" value="Homocysteine-binding-like domain"/>
    <property type="match status" value="1"/>
</dbReference>
<dbReference type="GO" id="GO:0033528">
    <property type="term" value="P:S-methylmethionine cycle"/>
    <property type="evidence" value="ECO:0007669"/>
    <property type="project" value="TreeGrafter"/>
</dbReference>
<dbReference type="STRING" id="1184609.KILIM_020_00190"/>
<protein>
    <submittedName>
        <fullName evidence="7">Homocysteine S-methyltransferase</fullName>
    </submittedName>
</protein>
<feature type="domain" description="Hcy-binding" evidence="6">
    <location>
        <begin position="5"/>
        <end position="306"/>
    </location>
</feature>
<dbReference type="InterPro" id="IPR017226">
    <property type="entry name" value="BHMT-like"/>
</dbReference>
<feature type="binding site" evidence="5">
    <location>
        <position position="227"/>
    </location>
    <ligand>
        <name>Zn(2+)</name>
        <dbReference type="ChEBI" id="CHEBI:29105"/>
    </ligand>
</feature>
<dbReference type="PANTHER" id="PTHR46015">
    <property type="entry name" value="ZGC:172121"/>
    <property type="match status" value="1"/>
</dbReference>
<dbReference type="SUPFAM" id="SSF82282">
    <property type="entry name" value="Homocysteine S-methyltransferase"/>
    <property type="match status" value="1"/>
</dbReference>
<accession>K6WNR4</accession>
<dbReference type="Pfam" id="PF02574">
    <property type="entry name" value="S-methyl_trans"/>
    <property type="match status" value="1"/>
</dbReference>
<feature type="binding site" evidence="5">
    <location>
        <position position="292"/>
    </location>
    <ligand>
        <name>Zn(2+)</name>
        <dbReference type="ChEBI" id="CHEBI:29105"/>
    </ligand>
</feature>
<keyword evidence="8" id="KW-1185">Reference proteome</keyword>
<organism evidence="7 8">
    <name type="scientific">Kineosphaera limosa NBRC 100340</name>
    <dbReference type="NCBI Taxonomy" id="1184609"/>
    <lineage>
        <taxon>Bacteria</taxon>
        <taxon>Bacillati</taxon>
        <taxon>Actinomycetota</taxon>
        <taxon>Actinomycetes</taxon>
        <taxon>Micrococcales</taxon>
        <taxon>Dermatophilaceae</taxon>
        <taxon>Kineosphaera</taxon>
    </lineage>
</organism>
<dbReference type="PROSITE" id="PS50970">
    <property type="entry name" value="HCY"/>
    <property type="match status" value="1"/>
</dbReference>
<proteinExistence type="predicted"/>
<evidence type="ECO:0000256" key="2">
    <source>
        <dbReference type="ARBA" id="ARBA00022679"/>
    </source>
</evidence>
<dbReference type="PANTHER" id="PTHR46015:SF1">
    <property type="entry name" value="HOMOCYSTEINE S-METHYLTRANSFERASE-LIKE ISOFORM 1"/>
    <property type="match status" value="1"/>
</dbReference>
<reference evidence="7 8" key="1">
    <citation type="submission" date="2012-08" db="EMBL/GenBank/DDBJ databases">
        <title>Whole genome shotgun sequence of Kineosphaera limosa NBRC 100340.</title>
        <authorList>
            <person name="Yoshida I."/>
            <person name="Isaki S."/>
            <person name="Hosoyama A."/>
            <person name="Tsuchikane K."/>
            <person name="Katsumata H."/>
            <person name="Ando Y."/>
            <person name="Ohji S."/>
            <person name="Hamada M."/>
            <person name="Tamura T."/>
            <person name="Yamazoe A."/>
            <person name="Yamazaki S."/>
            <person name="Fujita N."/>
        </authorList>
    </citation>
    <scope>NUCLEOTIDE SEQUENCE [LARGE SCALE GENOMIC DNA]</scope>
    <source>
        <strain evidence="7 8">NBRC 100340</strain>
    </source>
</reference>
<sequence length="310" mass="31700">MSRRSSPFAAALAAGPLLLDGGLATRLEARGHDLSDTLWSARLLLTEPEAVRAAHADFFAAGAAVAITASYQVSELGFAAAGRPVEEVAVALRRSVTLAREAAQATGAGAGGPSVRFVAASVGPYGAALADGSEYRGDYGLSVAQLRAWHRPRLQVLADAGADVLALETIPSLAEAEALLAEVAQLGVPAWLSMTADGERTRLGEPLREAYAMAADVANVVAVGANCYAPEQTGQVLAAVAAGAPELPPVVYPNSGERWDASARRWTGAPTIGAAAAREWVAGGARLVGGCCRVSPRLIADMHSGLASAR</sequence>
<dbReference type="GO" id="GO:0032259">
    <property type="term" value="P:methylation"/>
    <property type="evidence" value="ECO:0007669"/>
    <property type="project" value="UniProtKB-KW"/>
</dbReference>
<dbReference type="AlphaFoldDB" id="K6WNR4"/>
<keyword evidence="1 5" id="KW-0489">Methyltransferase</keyword>
<dbReference type="eggNOG" id="COG2040">
    <property type="taxonomic scope" value="Bacteria"/>
</dbReference>
<keyword evidence="3 5" id="KW-0479">Metal-binding</keyword>
<dbReference type="GO" id="GO:0009086">
    <property type="term" value="P:methionine biosynthetic process"/>
    <property type="evidence" value="ECO:0007669"/>
    <property type="project" value="InterPro"/>
</dbReference>
<dbReference type="EMBL" id="BAHD01000020">
    <property type="protein sequence ID" value="GAB95451.1"/>
    <property type="molecule type" value="Genomic_DNA"/>
</dbReference>
<evidence type="ECO:0000256" key="5">
    <source>
        <dbReference type="PROSITE-ProRule" id="PRU00333"/>
    </source>
</evidence>
<dbReference type="OrthoDB" id="9803687at2"/>
<dbReference type="PIRSF" id="PIRSF037505">
    <property type="entry name" value="Betaine_HMT"/>
    <property type="match status" value="1"/>
</dbReference>
<dbReference type="InterPro" id="IPR036589">
    <property type="entry name" value="HCY_dom_sf"/>
</dbReference>
<dbReference type="Proteomes" id="UP000008366">
    <property type="component" value="Unassembled WGS sequence"/>
</dbReference>
<evidence type="ECO:0000256" key="4">
    <source>
        <dbReference type="ARBA" id="ARBA00022833"/>
    </source>
</evidence>
<evidence type="ECO:0000313" key="8">
    <source>
        <dbReference type="Proteomes" id="UP000008366"/>
    </source>
</evidence>
<dbReference type="RefSeq" id="WP_006591983.1">
    <property type="nucleotide sequence ID" value="NZ_BAHD01000020.1"/>
</dbReference>